<accession>A0ABS1Q1D9</accession>
<evidence type="ECO:0000313" key="3">
    <source>
        <dbReference type="Proteomes" id="UP000621510"/>
    </source>
</evidence>
<dbReference type="Proteomes" id="UP000621510">
    <property type="component" value="Unassembled WGS sequence"/>
</dbReference>
<proteinExistence type="predicted"/>
<evidence type="ECO:0000256" key="1">
    <source>
        <dbReference type="ARBA" id="ARBA00022729"/>
    </source>
</evidence>
<keyword evidence="3" id="KW-1185">Reference proteome</keyword>
<organism evidence="2 3">
    <name type="scientific">Streptomyces endocoffeicus</name>
    <dbReference type="NCBI Taxonomy" id="2898945"/>
    <lineage>
        <taxon>Bacteria</taxon>
        <taxon>Bacillati</taxon>
        <taxon>Actinomycetota</taxon>
        <taxon>Actinomycetes</taxon>
        <taxon>Kitasatosporales</taxon>
        <taxon>Streptomycetaceae</taxon>
        <taxon>Streptomyces</taxon>
    </lineage>
</organism>
<dbReference type="InterPro" id="IPR006059">
    <property type="entry name" value="SBP"/>
</dbReference>
<gene>
    <name evidence="2" type="ORF">JK364_38280</name>
</gene>
<dbReference type="PANTHER" id="PTHR30222">
    <property type="entry name" value="SPERMIDINE/PUTRESCINE-BINDING PERIPLASMIC PROTEIN"/>
    <property type="match status" value="1"/>
</dbReference>
<sequence>MDLGSGPAEAGKVKKDALDGVTLTFASYGGIFQDGQEAAAVKPFAAESGAKVLSDGPTDYTKIKTQVDAKNVTWDVVDTDTLWAKRECGKLLMPLDTTIVDTSKLPKGMGGKCSVPAMSYGVVLMYDKKKFGGNPPKNWADFFNTAKYPGKRAIPGIPSDASPGALEAALLSDGVAPDRLYPLNVDRALKKLTSVRSSLVFWDTGARSQQLLESGEVSMAMVWSGRAYAAVKNGAHFAPQWNQFLPVSDSLAVPVGAINPKASMALINYYLGAAQQTKLTELTSYSPINSDAEPKIDKLAAQYLTTAPGRQAQALKVDNVWWAKNQEQIIQKWSDWLAR</sequence>
<protein>
    <submittedName>
        <fullName evidence="2">ABC transporter substrate-binding protein</fullName>
    </submittedName>
</protein>
<evidence type="ECO:0000313" key="2">
    <source>
        <dbReference type="EMBL" id="MBL1118185.1"/>
    </source>
</evidence>
<dbReference type="RefSeq" id="WP_201856008.1">
    <property type="nucleotide sequence ID" value="NZ_JAERRG010000021.1"/>
</dbReference>
<dbReference type="Pfam" id="PF13416">
    <property type="entry name" value="SBP_bac_8"/>
    <property type="match status" value="1"/>
</dbReference>
<dbReference type="Gene3D" id="3.40.190.10">
    <property type="entry name" value="Periplasmic binding protein-like II"/>
    <property type="match status" value="2"/>
</dbReference>
<comment type="caution">
    <text evidence="2">The sequence shown here is derived from an EMBL/GenBank/DDBJ whole genome shotgun (WGS) entry which is preliminary data.</text>
</comment>
<dbReference type="CDD" id="cd13589">
    <property type="entry name" value="PBP2_polyamine_RpCGA009"/>
    <property type="match status" value="1"/>
</dbReference>
<keyword evidence="1" id="KW-0732">Signal</keyword>
<name>A0ABS1Q1D9_9ACTN</name>
<dbReference type="EMBL" id="JAERRG010000021">
    <property type="protein sequence ID" value="MBL1118185.1"/>
    <property type="molecule type" value="Genomic_DNA"/>
</dbReference>
<dbReference type="SUPFAM" id="SSF53850">
    <property type="entry name" value="Periplasmic binding protein-like II"/>
    <property type="match status" value="1"/>
</dbReference>
<dbReference type="PANTHER" id="PTHR30222:SF2">
    <property type="entry name" value="ABC TRANSPORTER SUBSTRATE-BINDING PROTEIN"/>
    <property type="match status" value="1"/>
</dbReference>
<reference evidence="2 3" key="1">
    <citation type="submission" date="2021-01" db="EMBL/GenBank/DDBJ databases">
        <title>WGS of actinomycetes isolated from Thailand.</title>
        <authorList>
            <person name="Thawai C."/>
        </authorList>
    </citation>
    <scope>NUCLEOTIDE SEQUENCE [LARGE SCALE GENOMIC DNA]</scope>
    <source>
        <strain evidence="2 3">CA3R110</strain>
    </source>
</reference>